<dbReference type="Pfam" id="PF01616">
    <property type="entry name" value="Orbi_NS3"/>
    <property type="match status" value="1"/>
</dbReference>
<evidence type="ECO:0000256" key="1">
    <source>
        <dbReference type="ARBA" id="ARBA00006302"/>
    </source>
</evidence>
<dbReference type="Proteomes" id="UP000154142">
    <property type="component" value="Genome"/>
</dbReference>
<dbReference type="InterPro" id="IPR002565">
    <property type="entry name" value="Orbi_NS3"/>
</dbReference>
<evidence type="ECO:0000313" key="3">
    <source>
        <dbReference type="Proteomes" id="UP000154142"/>
    </source>
</evidence>
<proteinExistence type="inferred from homology"/>
<evidence type="ECO:0000313" key="2">
    <source>
        <dbReference type="EMBL" id="AJU57441.1"/>
    </source>
</evidence>
<reference evidence="2 3" key="1">
    <citation type="journal article" date="2015" name="Genome Announc.">
        <title>Consensus Sequence of 27 African Horse Sickness Virus Genomes from Viruses Collected over a 76-Year Period (1933 to 2009).</title>
        <authorList>
            <person name="Potgieter A.C."/>
            <person name="Wright I.M."/>
            <person name="van Dijk A.A."/>
        </authorList>
    </citation>
    <scope>NUCLEOTIDE SEQUENCE [LARGE SCALE GENOMIC DNA]</scope>
    <source>
        <strain evidence="2">Westerman</strain>
    </source>
</reference>
<accession>A0A0D4L695</accession>
<organism evidence="2 3">
    <name type="scientific">African horse sickness virus</name>
    <name type="common">AHSV</name>
    <name type="synonym">Orbivirus alphaequi</name>
    <dbReference type="NCBI Taxonomy" id="40050"/>
    <lineage>
        <taxon>Viruses</taxon>
        <taxon>Riboviria</taxon>
        <taxon>Orthornavirae</taxon>
        <taxon>Duplornaviricota</taxon>
        <taxon>Resentoviricetes</taxon>
        <taxon>Reovirales</taxon>
        <taxon>Sedoreoviridae</taxon>
        <taxon>Orbivirus</taxon>
    </lineage>
</organism>
<sequence>MNLASISQSYMSHNENESSIVPYIPPPYHPTAPALAVSASQMETMSLGILNQAMSSSAGASGALKDEKAAFGAVAEALRDPEPIRKIKRQVGIQTLKTLKVELSGMRRKKLILKIITFICANVTMATSLVGGMSIVDEDIAKHLAFDGKGDWVSKTVHGLNLLCTTMLLAANKISEKVREEIARTKKDIAKRQSYVSAATMSWDGDSVTPLRDVKYGD</sequence>
<dbReference type="EMBL" id="KP009790">
    <property type="protein sequence ID" value="AJU57441.1"/>
    <property type="molecule type" value="Genomic_RNA"/>
</dbReference>
<protein>
    <submittedName>
        <fullName evidence="2">NS3</fullName>
    </submittedName>
</protein>
<name>A0A0D4L695_AHSV</name>
<comment type="similarity">
    <text evidence="1">Belongs to the orbivirus NS3 family.</text>
</comment>